<evidence type="ECO:0000313" key="2">
    <source>
        <dbReference type="Proteomes" id="UP001597196"/>
    </source>
</evidence>
<protein>
    <recommendedName>
        <fullName evidence="3">Phage protein</fullName>
    </recommendedName>
</protein>
<evidence type="ECO:0008006" key="3">
    <source>
        <dbReference type="Google" id="ProtNLM"/>
    </source>
</evidence>
<dbReference type="EMBL" id="JBHTOC010000001">
    <property type="protein sequence ID" value="MFD1428696.1"/>
    <property type="molecule type" value="Genomic_DNA"/>
</dbReference>
<evidence type="ECO:0000313" key="1">
    <source>
        <dbReference type="EMBL" id="MFD1428696.1"/>
    </source>
</evidence>
<sequence length="85" mass="9173">MVKVELNYNSDGYIDGWTDEAYAAPSATIVDVDTSMIVLGATKLVDGTLKIDEAKKAELYAPKPTTEQQLIASLSLRLAQLEAKA</sequence>
<accession>A0ABW4CFN3</accession>
<comment type="caution">
    <text evidence="1">The sequence shown here is derived from an EMBL/GenBank/DDBJ whole genome shotgun (WGS) entry which is preliminary data.</text>
</comment>
<dbReference type="RefSeq" id="WP_203625628.1">
    <property type="nucleotide sequence ID" value="NZ_BOLQ01000001.1"/>
</dbReference>
<reference evidence="2" key="1">
    <citation type="journal article" date="2019" name="Int. J. Syst. Evol. Microbiol.">
        <title>The Global Catalogue of Microorganisms (GCM) 10K type strain sequencing project: providing services to taxonomists for standard genome sequencing and annotation.</title>
        <authorList>
            <consortium name="The Broad Institute Genomics Platform"/>
            <consortium name="The Broad Institute Genome Sequencing Center for Infectious Disease"/>
            <person name="Wu L."/>
            <person name="Ma J."/>
        </authorList>
    </citation>
    <scope>NUCLEOTIDE SEQUENCE [LARGE SCALE GENOMIC DNA]</scope>
    <source>
        <strain evidence="2">CCM 8980</strain>
    </source>
</reference>
<proteinExistence type="predicted"/>
<dbReference type="Proteomes" id="UP001597196">
    <property type="component" value="Unassembled WGS sequence"/>
</dbReference>
<organism evidence="1 2">
    <name type="scientific">Lacticaseibacillus mingshuiensis</name>
    <dbReference type="NCBI Taxonomy" id="2799574"/>
    <lineage>
        <taxon>Bacteria</taxon>
        <taxon>Bacillati</taxon>
        <taxon>Bacillota</taxon>
        <taxon>Bacilli</taxon>
        <taxon>Lactobacillales</taxon>
        <taxon>Lactobacillaceae</taxon>
        <taxon>Lacticaseibacillus</taxon>
    </lineage>
</organism>
<name>A0ABW4CFN3_9LACO</name>
<keyword evidence="2" id="KW-1185">Reference proteome</keyword>
<gene>
    <name evidence="1" type="ORF">ACFQ4P_00355</name>
</gene>